<comment type="similarity">
    <text evidence="1">Belongs to the sigma-70 factor family. ECF subfamily.</text>
</comment>
<gene>
    <name evidence="7" type="ORF">KK060_22495</name>
</gene>
<dbReference type="InterPro" id="IPR014327">
    <property type="entry name" value="RNA_pol_sigma70_bacteroid"/>
</dbReference>
<evidence type="ECO:0000256" key="4">
    <source>
        <dbReference type="ARBA" id="ARBA00023163"/>
    </source>
</evidence>
<dbReference type="InterPro" id="IPR013324">
    <property type="entry name" value="RNA_pol_sigma_r3/r4-like"/>
</dbReference>
<dbReference type="PANTHER" id="PTHR43133:SF46">
    <property type="entry name" value="RNA POLYMERASE SIGMA-70 FACTOR ECF SUBFAMILY"/>
    <property type="match status" value="1"/>
</dbReference>
<feature type="domain" description="RNA polymerase sigma-70 region 2" evidence="5">
    <location>
        <begin position="22"/>
        <end position="88"/>
    </location>
</feature>
<proteinExistence type="inferred from homology"/>
<dbReference type="Pfam" id="PF08281">
    <property type="entry name" value="Sigma70_r4_2"/>
    <property type="match status" value="1"/>
</dbReference>
<keyword evidence="3" id="KW-0731">Sigma factor</keyword>
<dbReference type="RefSeq" id="WP_254156901.1">
    <property type="nucleotide sequence ID" value="NZ_JAHESD010000081.1"/>
</dbReference>
<comment type="caution">
    <text evidence="7">The sequence shown here is derived from an EMBL/GenBank/DDBJ whole genome shotgun (WGS) entry which is preliminary data.</text>
</comment>
<dbReference type="Proteomes" id="UP000772618">
    <property type="component" value="Unassembled WGS sequence"/>
</dbReference>
<keyword evidence="2" id="KW-0805">Transcription regulation</keyword>
<dbReference type="SUPFAM" id="SSF88659">
    <property type="entry name" value="Sigma3 and sigma4 domains of RNA polymerase sigma factors"/>
    <property type="match status" value="1"/>
</dbReference>
<reference evidence="7 8" key="1">
    <citation type="submission" date="2021-05" db="EMBL/GenBank/DDBJ databases">
        <title>A Polyphasic approach of four new species of the genus Ohtaekwangia: Ohtaekwangia histidinii sp. nov., Ohtaekwangia cretensis sp. nov., Ohtaekwangia indiensis sp. nov., Ohtaekwangia reichenbachii sp. nov. from diverse environment.</title>
        <authorList>
            <person name="Octaviana S."/>
        </authorList>
    </citation>
    <scope>NUCLEOTIDE SEQUENCE [LARGE SCALE GENOMIC DNA]</scope>
    <source>
        <strain evidence="7 8">PWU20</strain>
    </source>
</reference>
<dbReference type="NCBIfam" id="TIGR02937">
    <property type="entry name" value="sigma70-ECF"/>
    <property type="match status" value="1"/>
</dbReference>
<dbReference type="EMBL" id="JAHESD010000081">
    <property type="protein sequence ID" value="MBT1706078.1"/>
    <property type="molecule type" value="Genomic_DNA"/>
</dbReference>
<keyword evidence="8" id="KW-1185">Reference proteome</keyword>
<keyword evidence="4" id="KW-0804">Transcription</keyword>
<sequence>MNEDILLFERLRENDRNAFEVLFKKYYASFCIVAFRYVEDRDIAKDIAQEVFIKFWDKRNEYTEIPSIKTFLYVLVKNSCLNYIRNQKIREKHLNLIEKESDLFFNQVTIPEETYRQLEAVIEKLPPQSANIMRLTMKGFSNMQIAEQLGVSVNTVKTLKYNALRTLKNYLGEFSFTMLLFLIIHSS</sequence>
<dbReference type="PRINTS" id="PR00038">
    <property type="entry name" value="HTHLUXR"/>
</dbReference>
<evidence type="ECO:0000256" key="1">
    <source>
        <dbReference type="ARBA" id="ARBA00010641"/>
    </source>
</evidence>
<dbReference type="Pfam" id="PF04542">
    <property type="entry name" value="Sigma70_r2"/>
    <property type="match status" value="1"/>
</dbReference>
<dbReference type="Gene3D" id="1.10.1740.10">
    <property type="match status" value="1"/>
</dbReference>
<protein>
    <submittedName>
        <fullName evidence="7">RNA polymerase sigma-70 factor</fullName>
    </submittedName>
</protein>
<dbReference type="SUPFAM" id="SSF88946">
    <property type="entry name" value="Sigma2 domain of RNA polymerase sigma factors"/>
    <property type="match status" value="1"/>
</dbReference>
<dbReference type="InterPro" id="IPR013249">
    <property type="entry name" value="RNA_pol_sigma70_r4_t2"/>
</dbReference>
<dbReference type="InterPro" id="IPR039425">
    <property type="entry name" value="RNA_pol_sigma-70-like"/>
</dbReference>
<evidence type="ECO:0000313" key="7">
    <source>
        <dbReference type="EMBL" id="MBT1706078.1"/>
    </source>
</evidence>
<accession>A0ABS5VXD4</accession>
<dbReference type="InterPro" id="IPR000792">
    <property type="entry name" value="Tscrpt_reg_LuxR_C"/>
</dbReference>
<dbReference type="InterPro" id="IPR013325">
    <property type="entry name" value="RNA_pol_sigma_r2"/>
</dbReference>
<name>A0ABS5VXD4_9BACT</name>
<evidence type="ECO:0000256" key="2">
    <source>
        <dbReference type="ARBA" id="ARBA00023015"/>
    </source>
</evidence>
<dbReference type="InterPro" id="IPR036388">
    <property type="entry name" value="WH-like_DNA-bd_sf"/>
</dbReference>
<dbReference type="Gene3D" id="1.10.10.10">
    <property type="entry name" value="Winged helix-like DNA-binding domain superfamily/Winged helix DNA-binding domain"/>
    <property type="match status" value="1"/>
</dbReference>
<evidence type="ECO:0000259" key="5">
    <source>
        <dbReference type="Pfam" id="PF04542"/>
    </source>
</evidence>
<dbReference type="InterPro" id="IPR014284">
    <property type="entry name" value="RNA_pol_sigma-70_dom"/>
</dbReference>
<evidence type="ECO:0000259" key="6">
    <source>
        <dbReference type="Pfam" id="PF08281"/>
    </source>
</evidence>
<feature type="domain" description="RNA polymerase sigma factor 70 region 4 type 2" evidence="6">
    <location>
        <begin position="116"/>
        <end position="167"/>
    </location>
</feature>
<organism evidence="7 8">
    <name type="scientific">Chryseosolibacter indicus</name>
    <dbReference type="NCBI Taxonomy" id="2782351"/>
    <lineage>
        <taxon>Bacteria</taxon>
        <taxon>Pseudomonadati</taxon>
        <taxon>Bacteroidota</taxon>
        <taxon>Cytophagia</taxon>
        <taxon>Cytophagales</taxon>
        <taxon>Chryseotaleaceae</taxon>
        <taxon>Chryseosolibacter</taxon>
    </lineage>
</organism>
<evidence type="ECO:0000313" key="8">
    <source>
        <dbReference type="Proteomes" id="UP000772618"/>
    </source>
</evidence>
<dbReference type="InterPro" id="IPR007627">
    <property type="entry name" value="RNA_pol_sigma70_r2"/>
</dbReference>
<dbReference type="NCBIfam" id="TIGR02985">
    <property type="entry name" value="Sig70_bacteroi1"/>
    <property type="match status" value="1"/>
</dbReference>
<evidence type="ECO:0000256" key="3">
    <source>
        <dbReference type="ARBA" id="ARBA00023082"/>
    </source>
</evidence>
<dbReference type="PANTHER" id="PTHR43133">
    <property type="entry name" value="RNA POLYMERASE ECF-TYPE SIGMA FACTO"/>
    <property type="match status" value="1"/>
</dbReference>